<evidence type="ECO:0000313" key="2">
    <source>
        <dbReference type="EMBL" id="KAK7735594.1"/>
    </source>
</evidence>
<proteinExistence type="predicted"/>
<evidence type="ECO:0000313" key="3">
    <source>
        <dbReference type="Proteomes" id="UP001320245"/>
    </source>
</evidence>
<dbReference type="InterPro" id="IPR025204">
    <property type="entry name" value="CENP-L"/>
</dbReference>
<evidence type="ECO:0000256" key="1">
    <source>
        <dbReference type="SAM" id="MobiDB-lite"/>
    </source>
</evidence>
<accession>A0AAN9U058</accession>
<organism evidence="2 3">
    <name type="scientific">Cytospora paraplurivora</name>
    <dbReference type="NCBI Taxonomy" id="2898453"/>
    <lineage>
        <taxon>Eukaryota</taxon>
        <taxon>Fungi</taxon>
        <taxon>Dikarya</taxon>
        <taxon>Ascomycota</taxon>
        <taxon>Pezizomycotina</taxon>
        <taxon>Sordariomycetes</taxon>
        <taxon>Sordariomycetidae</taxon>
        <taxon>Diaporthales</taxon>
        <taxon>Cytosporaceae</taxon>
        <taxon>Cytospora</taxon>
    </lineage>
</organism>
<dbReference type="EMBL" id="JAJSPL020000038">
    <property type="protein sequence ID" value="KAK7735594.1"/>
    <property type="molecule type" value="Genomic_DNA"/>
</dbReference>
<dbReference type="Pfam" id="PF13092">
    <property type="entry name" value="CENP-L"/>
    <property type="match status" value="1"/>
</dbReference>
<gene>
    <name evidence="2" type="ORF">SLS53_007508</name>
</gene>
<feature type="region of interest" description="Disordered" evidence="1">
    <location>
        <begin position="83"/>
        <end position="107"/>
    </location>
</feature>
<feature type="region of interest" description="Disordered" evidence="1">
    <location>
        <begin position="196"/>
        <end position="215"/>
    </location>
</feature>
<reference evidence="2 3" key="1">
    <citation type="journal article" date="2023" name="PLoS ONE">
        <title>Cytospora paraplurivora sp. nov. isolated from orchards with fruit tree decline syndrome in Ontario, Canada.</title>
        <authorList>
            <person name="Ilyukhin E."/>
            <person name="Nguyen H.D.T."/>
            <person name="Castle A.J."/>
            <person name="Ellouze W."/>
        </authorList>
    </citation>
    <scope>NUCLEOTIDE SEQUENCE [LARGE SCALE GENOMIC DNA]</scope>
    <source>
        <strain evidence="2 3">FDS-564</strain>
    </source>
</reference>
<dbReference type="AlphaFoldDB" id="A0AAN9U058"/>
<protein>
    <submittedName>
        <fullName evidence="2">Uncharacterized protein</fullName>
    </submittedName>
</protein>
<sequence>MRRAGALEAVGMGWVRLEGLLGRYVGGEDEEGRDVSERSGSDGAHTSGLSAGASPGNRRALQILLRYENAECVALLVPPVKSRADGSRAQPRPTSTSLFNHGDGKSTEDDPAFLHLPLLLLRMPAPLKAVIIDFLGRTFDCRISSLGFGTRSMIHALESWIGDSGAPTRGRLARDVVLTLGFYGPAVTRHPGLQTEAAGERQLSGDGDETSRAQDTPVGLKAIEVVISNTDIRRFLKAGRVLEAGEDSASGRAQGGRKRRPDAIQGDEYALAKRRRLGGDKDEESWTWRRWPATTKQEPETVRSQPFIEALAEYVQAHLALDMFHPAVRIIKAACGGFALSEARVKIFGAQPPSAGDGGLSDTKQRAAWGVFEGLVERAQVEA</sequence>
<feature type="region of interest" description="Disordered" evidence="1">
    <location>
        <begin position="246"/>
        <end position="265"/>
    </location>
</feature>
<feature type="region of interest" description="Disordered" evidence="1">
    <location>
        <begin position="27"/>
        <end position="55"/>
    </location>
</feature>
<keyword evidence="3" id="KW-1185">Reference proteome</keyword>
<comment type="caution">
    <text evidence="2">The sequence shown here is derived from an EMBL/GenBank/DDBJ whole genome shotgun (WGS) entry which is preliminary data.</text>
</comment>
<dbReference type="Proteomes" id="UP001320245">
    <property type="component" value="Unassembled WGS sequence"/>
</dbReference>
<name>A0AAN9U058_9PEZI</name>